<organism evidence="2 3">
    <name type="scientific">Paspalum notatum var. saurae</name>
    <dbReference type="NCBI Taxonomy" id="547442"/>
    <lineage>
        <taxon>Eukaryota</taxon>
        <taxon>Viridiplantae</taxon>
        <taxon>Streptophyta</taxon>
        <taxon>Embryophyta</taxon>
        <taxon>Tracheophyta</taxon>
        <taxon>Spermatophyta</taxon>
        <taxon>Magnoliopsida</taxon>
        <taxon>Liliopsida</taxon>
        <taxon>Poales</taxon>
        <taxon>Poaceae</taxon>
        <taxon>PACMAD clade</taxon>
        <taxon>Panicoideae</taxon>
        <taxon>Andropogonodae</taxon>
        <taxon>Paspaleae</taxon>
        <taxon>Paspalinae</taxon>
        <taxon>Paspalum</taxon>
    </lineage>
</organism>
<feature type="compositionally biased region" description="Basic residues" evidence="1">
    <location>
        <begin position="90"/>
        <end position="102"/>
    </location>
</feature>
<evidence type="ECO:0000256" key="1">
    <source>
        <dbReference type="SAM" id="MobiDB-lite"/>
    </source>
</evidence>
<gene>
    <name evidence="2" type="ORF">U9M48_005520</name>
</gene>
<dbReference type="EMBL" id="CP144745">
    <property type="protein sequence ID" value="WVZ54771.1"/>
    <property type="molecule type" value="Genomic_DNA"/>
</dbReference>
<protein>
    <submittedName>
        <fullName evidence="2">Uncharacterized protein</fullName>
    </submittedName>
</protein>
<proteinExistence type="predicted"/>
<dbReference type="AlphaFoldDB" id="A0AAQ3PX36"/>
<reference evidence="2 3" key="1">
    <citation type="submission" date="2024-02" db="EMBL/GenBank/DDBJ databases">
        <title>High-quality chromosome-scale genome assembly of Pensacola bahiagrass (Paspalum notatum Flugge var. saurae).</title>
        <authorList>
            <person name="Vega J.M."/>
            <person name="Podio M."/>
            <person name="Orjuela J."/>
            <person name="Siena L.A."/>
            <person name="Pessino S.C."/>
            <person name="Combes M.C."/>
            <person name="Mariac C."/>
            <person name="Albertini E."/>
            <person name="Pupilli F."/>
            <person name="Ortiz J.P.A."/>
            <person name="Leblanc O."/>
        </authorList>
    </citation>
    <scope>NUCLEOTIDE SEQUENCE [LARGE SCALE GENOMIC DNA]</scope>
    <source>
        <strain evidence="2">R1</strain>
        <tissue evidence="2">Leaf</tissue>
    </source>
</reference>
<accession>A0AAQ3PX36</accession>
<evidence type="ECO:0000313" key="3">
    <source>
        <dbReference type="Proteomes" id="UP001341281"/>
    </source>
</evidence>
<evidence type="ECO:0000313" key="2">
    <source>
        <dbReference type="EMBL" id="WVZ54771.1"/>
    </source>
</evidence>
<feature type="region of interest" description="Disordered" evidence="1">
    <location>
        <begin position="1"/>
        <end position="102"/>
    </location>
</feature>
<sequence>MTSCPPPGAPNRPAAPTSRVARGVTLPRGVPDLDPGAQPVRTRRFRPLALDPARAPDDGPRPHAQPRGVRVPTSTSGLPRASTPHARPTPSHRRFVGTARSRPRRFSTSLSVALHLSASQAPAKENGVGLAHCHAAQAVGSDTGIQNQQLVHVFAIFRKQLVPWLILSLPFPIFLLPSPKPYLVRSGWIPVRIRQDGTSAKGLLVRTVTGERRVMSLEICMITVRIVHAPSGGFGWDQGPFEE</sequence>
<keyword evidence="3" id="KW-1185">Reference proteome</keyword>
<feature type="compositionally biased region" description="Pro residues" evidence="1">
    <location>
        <begin position="1"/>
        <end position="10"/>
    </location>
</feature>
<dbReference type="Proteomes" id="UP001341281">
    <property type="component" value="Chromosome 01"/>
</dbReference>
<name>A0AAQ3PX36_PASNO</name>